<dbReference type="Proteomes" id="UP001295684">
    <property type="component" value="Unassembled WGS sequence"/>
</dbReference>
<evidence type="ECO:0000259" key="3">
    <source>
        <dbReference type="Pfam" id="PF05057"/>
    </source>
</evidence>
<dbReference type="Pfam" id="PF12394">
    <property type="entry name" value="DUF3657"/>
    <property type="match status" value="1"/>
</dbReference>
<reference evidence="4" key="1">
    <citation type="submission" date="2023-07" db="EMBL/GenBank/DDBJ databases">
        <authorList>
            <consortium name="AG Swart"/>
            <person name="Singh M."/>
            <person name="Singh A."/>
            <person name="Seah K."/>
            <person name="Emmerich C."/>
        </authorList>
    </citation>
    <scope>NUCLEOTIDE SEQUENCE</scope>
    <source>
        <strain evidence="4">DP1</strain>
    </source>
</reference>
<dbReference type="SUPFAM" id="SSF53474">
    <property type="entry name" value="alpha/beta-Hydrolases"/>
    <property type="match status" value="1"/>
</dbReference>
<dbReference type="InterPro" id="IPR007751">
    <property type="entry name" value="DUF676_lipase-like"/>
</dbReference>
<dbReference type="EMBL" id="CAMPGE010027647">
    <property type="protein sequence ID" value="CAI2385263.1"/>
    <property type="molecule type" value="Genomic_DNA"/>
</dbReference>
<name>A0AAD1Y5V4_EUPCR</name>
<comment type="similarity">
    <text evidence="1">Belongs to the FAM135 family.</text>
</comment>
<dbReference type="Pfam" id="PF05057">
    <property type="entry name" value="DUF676"/>
    <property type="match status" value="1"/>
</dbReference>
<feature type="domain" description="DUF676" evidence="3">
    <location>
        <begin position="579"/>
        <end position="761"/>
    </location>
</feature>
<keyword evidence="5" id="KW-1185">Reference proteome</keyword>
<dbReference type="PANTHER" id="PTHR12482:SF5">
    <property type="entry name" value="DUF676 DOMAIN-CONTAINING PROTEIN"/>
    <property type="match status" value="1"/>
</dbReference>
<dbReference type="PANTHER" id="PTHR12482">
    <property type="entry name" value="LIPASE ROG1-RELATED-RELATED"/>
    <property type="match status" value="1"/>
</dbReference>
<feature type="region of interest" description="Disordered" evidence="2">
    <location>
        <begin position="307"/>
        <end position="328"/>
    </location>
</feature>
<evidence type="ECO:0000256" key="1">
    <source>
        <dbReference type="ARBA" id="ARBA00007949"/>
    </source>
</evidence>
<comment type="caution">
    <text evidence="4">The sequence shown here is derived from an EMBL/GenBank/DDBJ whole genome shotgun (WGS) entry which is preliminary data.</text>
</comment>
<dbReference type="FunFam" id="3.40.50.1820:FF:000343">
    <property type="entry name" value="Uncharacterized protein"/>
    <property type="match status" value="1"/>
</dbReference>
<organism evidence="4 5">
    <name type="scientific">Euplotes crassus</name>
    <dbReference type="NCBI Taxonomy" id="5936"/>
    <lineage>
        <taxon>Eukaryota</taxon>
        <taxon>Sar</taxon>
        <taxon>Alveolata</taxon>
        <taxon>Ciliophora</taxon>
        <taxon>Intramacronucleata</taxon>
        <taxon>Spirotrichea</taxon>
        <taxon>Hypotrichia</taxon>
        <taxon>Euplotida</taxon>
        <taxon>Euplotidae</taxon>
        <taxon>Moneuplotes</taxon>
    </lineage>
</organism>
<evidence type="ECO:0000256" key="2">
    <source>
        <dbReference type="SAM" id="MobiDB-lite"/>
    </source>
</evidence>
<gene>
    <name evidence="4" type="ORF">ECRASSUSDP1_LOCUS26816</name>
</gene>
<accession>A0AAD1Y5V4</accession>
<sequence>MSLVSIVEVAIQVENFKNIDLYNQGFYRCDFKLYHLEGENKIYANPTNIKVSEITKKRRRAWENKKEPDVLDAKDGEINQSAHISSTRTFVIRYCDEEVEINDILIFRIEIPVDADYLEKEIHCEAILMFVDFSSLKSTEIQGHVKELYEHPDFVKNVSEAKFKFLFCAQVIKEYFTVSFENQYFCQFHCTVHSTLVGYKFKEKDPSKPRLLNDKNLQFDEVGEYFFQDKYGEIADEVDFKKADQVYKDYINILSQIHKRLNSYFKRTMNECFSDEQKEKLENFIQIKPLMHPGELDDAHNDLEESKYLENSPSNGSDSSSNNIIFKKKSNIAPERPVGDIEGSRRLMNLTESPLPQRIDGGIDTPSMTAGENSINEEFMEHYNEQDKIDEINDHLKVGSIHVLNTKDKKFMNKKIPELSERVPTSDPFTVGKFMMSDFDKVTKQISKIWSKIIRAIQEEPKFIIENLKMDYESKHIKKIGQSIFLSTIETDDFVSPVEENLIEIHKALLKTREERGYHLDFEDVLVQDEEIWKKPESHPIIFEECVRKKDYIPPEPDNKLLEENDYRDFKYENYYRGCHLFVLVHGFQGSNIDMKLLKNSISMVHPEAIFLLSKNNEKETEGNIEEMGVRLADEIKVFIDQYCPGSSLGRLSFIGHSMGGIIIRAALPYLEDYKKLMYTYISLSSPHLGYMYNSSKIIDAGMWVLKKWKGSESLRQIGMSDSPNPEETFLYKLSKKPGLEWFKNILLCSSFQDGYAPFDSARIQICSKATKDTAKGNIYIQMATNLLNKLDIECLYRIDVNFMISNKNIDTFIGRAAHIQFLENKVFMDMIIFRFREFFE</sequence>
<dbReference type="Gene3D" id="3.40.50.1820">
    <property type="entry name" value="alpha/beta hydrolase"/>
    <property type="match status" value="1"/>
</dbReference>
<proteinExistence type="inferred from homology"/>
<evidence type="ECO:0000313" key="4">
    <source>
        <dbReference type="EMBL" id="CAI2385263.1"/>
    </source>
</evidence>
<dbReference type="InterPro" id="IPR029058">
    <property type="entry name" value="AB_hydrolase_fold"/>
</dbReference>
<feature type="compositionally biased region" description="Low complexity" evidence="2">
    <location>
        <begin position="311"/>
        <end position="325"/>
    </location>
</feature>
<dbReference type="InterPro" id="IPR022122">
    <property type="entry name" value="DUF3657"/>
</dbReference>
<dbReference type="AlphaFoldDB" id="A0AAD1Y5V4"/>
<dbReference type="InterPro" id="IPR044294">
    <property type="entry name" value="Lipase-like"/>
</dbReference>
<protein>
    <recommendedName>
        <fullName evidence="3">DUF676 domain-containing protein</fullName>
    </recommendedName>
</protein>
<evidence type="ECO:0000313" key="5">
    <source>
        <dbReference type="Proteomes" id="UP001295684"/>
    </source>
</evidence>